<dbReference type="PANTHER" id="PTHR38037">
    <property type="entry name" value="ZN_PROTEASE DOMAIN-CONTAINING PROTEIN"/>
    <property type="match status" value="1"/>
</dbReference>
<dbReference type="SUPFAM" id="SSF50630">
    <property type="entry name" value="Acid proteases"/>
    <property type="match status" value="1"/>
</dbReference>
<reference evidence="3" key="1">
    <citation type="journal article" date="2019" name="Int. J. Syst. Evol. Microbiol.">
        <title>The Global Catalogue of Microorganisms (GCM) 10K type strain sequencing project: providing services to taxonomists for standard genome sequencing and annotation.</title>
        <authorList>
            <consortium name="The Broad Institute Genomics Platform"/>
            <consortium name="The Broad Institute Genome Sequencing Center for Infectious Disease"/>
            <person name="Wu L."/>
            <person name="Ma J."/>
        </authorList>
    </citation>
    <scope>NUCLEOTIDE SEQUENCE [LARGE SCALE GENOMIC DNA]</scope>
    <source>
        <strain evidence="3">KCTC 42424</strain>
    </source>
</reference>
<comment type="caution">
    <text evidence="2">The sequence shown here is derived from an EMBL/GenBank/DDBJ whole genome shotgun (WGS) entry which is preliminary data.</text>
</comment>
<dbReference type="EMBL" id="JBHRYB010000015">
    <property type="protein sequence ID" value="MFC3681584.1"/>
    <property type="molecule type" value="Genomic_DNA"/>
</dbReference>
<protein>
    <submittedName>
        <fullName evidence="2">ATP-dependent zinc protease</fullName>
    </submittedName>
</protein>
<keyword evidence="2" id="KW-0645">Protease</keyword>
<evidence type="ECO:0000313" key="3">
    <source>
        <dbReference type="Proteomes" id="UP001595722"/>
    </source>
</evidence>
<dbReference type="Proteomes" id="UP001595722">
    <property type="component" value="Unassembled WGS sequence"/>
</dbReference>
<sequence length="145" mass="16123">MTMTTKQTLGFIERIAFDDLDIDCKAKVDTGACSSSLHAERIEVFQRDGNDWVRFHVLFDSNKARIDRLCEAPVLTQRHVTSSNGQTSHRYVIAASITLAGQQFTTEVTLSHRGNMTYPVLIGRKALSGRFIVDVSQSFAGDKKG</sequence>
<dbReference type="Gene3D" id="2.40.70.10">
    <property type="entry name" value="Acid Proteases"/>
    <property type="match status" value="1"/>
</dbReference>
<gene>
    <name evidence="2" type="ORF">ACFOMG_15875</name>
</gene>
<evidence type="ECO:0000259" key="1">
    <source>
        <dbReference type="Pfam" id="PF05618"/>
    </source>
</evidence>
<dbReference type="InterPro" id="IPR008503">
    <property type="entry name" value="Asp_endopeptidase"/>
</dbReference>
<evidence type="ECO:0000313" key="2">
    <source>
        <dbReference type="EMBL" id="MFC3681584.1"/>
    </source>
</evidence>
<name>A0ABV7VVL6_9GAMM</name>
<dbReference type="GO" id="GO:0006508">
    <property type="term" value="P:proteolysis"/>
    <property type="evidence" value="ECO:0007669"/>
    <property type="project" value="UniProtKB-KW"/>
</dbReference>
<organism evidence="2 3">
    <name type="scientific">Bacterioplanoides pacificum</name>
    <dbReference type="NCBI Taxonomy" id="1171596"/>
    <lineage>
        <taxon>Bacteria</taxon>
        <taxon>Pseudomonadati</taxon>
        <taxon>Pseudomonadota</taxon>
        <taxon>Gammaproteobacteria</taxon>
        <taxon>Oceanospirillales</taxon>
        <taxon>Oceanospirillaceae</taxon>
        <taxon>Bacterioplanoides</taxon>
    </lineage>
</organism>
<proteinExistence type="predicted"/>
<dbReference type="GO" id="GO:0008233">
    <property type="term" value="F:peptidase activity"/>
    <property type="evidence" value="ECO:0007669"/>
    <property type="project" value="UniProtKB-KW"/>
</dbReference>
<dbReference type="Pfam" id="PF05618">
    <property type="entry name" value="Zn_protease"/>
    <property type="match status" value="1"/>
</dbReference>
<dbReference type="PANTHER" id="PTHR38037:SF2">
    <property type="entry name" value="ATP-DEPENDENT ZINC PROTEASE DOMAIN-CONTAINING PROTEIN-RELATED"/>
    <property type="match status" value="1"/>
</dbReference>
<keyword evidence="2" id="KW-0378">Hydrolase</keyword>
<dbReference type="InterPro" id="IPR021109">
    <property type="entry name" value="Peptidase_aspartic_dom_sf"/>
</dbReference>
<keyword evidence="3" id="KW-1185">Reference proteome</keyword>
<feature type="domain" description="Retropepsin-like aspartic endopeptidase" evidence="1">
    <location>
        <begin position="9"/>
        <end position="143"/>
    </location>
</feature>
<accession>A0ABV7VVL6</accession>